<keyword evidence="4" id="KW-0732">Signal</keyword>
<gene>
    <name evidence="6" type="ORF">SAMN05878438_3732</name>
</gene>
<dbReference type="SUPFAM" id="SSF81585">
    <property type="entry name" value="PsbU/PolX domain-like"/>
    <property type="match status" value="1"/>
</dbReference>
<protein>
    <submittedName>
        <fullName evidence="6">Endonuclease/Exonuclease/phosphatase family protein</fullName>
    </submittedName>
</protein>
<sequence length="364" mass="39664">MTFKAPITIASAVLALSPTLAPADMILGSWNVRQLGWDNGKEVEKVAHVAQSMDLIALQELMDESALEELVAHLESTTGEAWGAMASHSLGEGERYREHYGFVWRLSEVEYAEGAVVFLDHDDVFAREPYSAMFRDRETGQELALANLHVIYGDSVSERAREVEALADYWGWLEEVYPDTPRVLAGDFNLEPEHEAWGPLRSAGASPALNRVATTLAHETGVYRHLYDNFWLNPNELSISDTGVIPFPTLLGMNHEEARSRVSDHAPIFLATDGAEIQLYAWPGTDATPSEDVAPSDLSCIDLNESPEGALEGLPHIGPARAELVAEGRPWGSVAALKDIDGLGPVRVADIRESGLLCPLSVAG</sequence>
<dbReference type="GO" id="GO:0004519">
    <property type="term" value="F:endonuclease activity"/>
    <property type="evidence" value="ECO:0007669"/>
    <property type="project" value="UniProtKB-KW"/>
</dbReference>
<feature type="chain" id="PRO_5013156248" evidence="4">
    <location>
        <begin position="24"/>
        <end position="364"/>
    </location>
</feature>
<dbReference type="PANTHER" id="PTHR11371">
    <property type="entry name" value="DEOXYRIBONUCLEASE"/>
    <property type="match status" value="1"/>
</dbReference>
<evidence type="ECO:0000313" key="7">
    <source>
        <dbReference type="Proteomes" id="UP000185024"/>
    </source>
</evidence>
<dbReference type="GeneID" id="97278383"/>
<comment type="similarity">
    <text evidence="1">Belongs to the DNase I family.</text>
</comment>
<keyword evidence="6" id="KW-0269">Exonuclease</keyword>
<feature type="domain" description="Endonuclease/exonuclease/phosphatase" evidence="5">
    <location>
        <begin position="28"/>
        <end position="265"/>
    </location>
</feature>
<dbReference type="EMBL" id="FSQX01000002">
    <property type="protein sequence ID" value="SIN87252.1"/>
    <property type="molecule type" value="Genomic_DNA"/>
</dbReference>
<accession>A0A1N6EVX9</accession>
<dbReference type="SUPFAM" id="SSF56219">
    <property type="entry name" value="DNase I-like"/>
    <property type="match status" value="1"/>
</dbReference>
<dbReference type="InterPro" id="IPR016202">
    <property type="entry name" value="DNase_I"/>
</dbReference>
<organism evidence="6 7">
    <name type="scientific">Vreelandella aquamarina</name>
    <dbReference type="NCBI Taxonomy" id="77097"/>
    <lineage>
        <taxon>Bacteria</taxon>
        <taxon>Pseudomonadati</taxon>
        <taxon>Pseudomonadota</taxon>
        <taxon>Gammaproteobacteria</taxon>
        <taxon>Oceanospirillales</taxon>
        <taxon>Halomonadaceae</taxon>
        <taxon>Vreelandella</taxon>
    </lineage>
</organism>
<keyword evidence="2" id="KW-0540">Nuclease</keyword>
<evidence type="ECO:0000259" key="5">
    <source>
        <dbReference type="Pfam" id="PF03372"/>
    </source>
</evidence>
<dbReference type="CDD" id="cd10283">
    <property type="entry name" value="MnuA_DNase1-like"/>
    <property type="match status" value="1"/>
</dbReference>
<dbReference type="Gene3D" id="3.60.10.10">
    <property type="entry name" value="Endonuclease/exonuclease/phosphatase"/>
    <property type="match status" value="1"/>
</dbReference>
<evidence type="ECO:0000256" key="3">
    <source>
        <dbReference type="ARBA" id="ARBA00022801"/>
    </source>
</evidence>
<evidence type="ECO:0000256" key="2">
    <source>
        <dbReference type="ARBA" id="ARBA00022722"/>
    </source>
</evidence>
<dbReference type="Gene3D" id="1.10.150.320">
    <property type="entry name" value="Photosystem II 12 kDa extrinsic protein"/>
    <property type="match status" value="1"/>
</dbReference>
<dbReference type="InterPro" id="IPR036691">
    <property type="entry name" value="Endo/exonu/phosph_ase_sf"/>
</dbReference>
<evidence type="ECO:0000313" key="6">
    <source>
        <dbReference type="EMBL" id="SIN87252.1"/>
    </source>
</evidence>
<dbReference type="GO" id="GO:0004527">
    <property type="term" value="F:exonuclease activity"/>
    <property type="evidence" value="ECO:0007669"/>
    <property type="project" value="UniProtKB-KW"/>
</dbReference>
<dbReference type="GO" id="GO:0006308">
    <property type="term" value="P:DNA catabolic process"/>
    <property type="evidence" value="ECO:0007669"/>
    <property type="project" value="InterPro"/>
</dbReference>
<proteinExistence type="inferred from homology"/>
<evidence type="ECO:0000256" key="4">
    <source>
        <dbReference type="SAM" id="SignalP"/>
    </source>
</evidence>
<dbReference type="Pfam" id="PF03372">
    <property type="entry name" value="Exo_endo_phos"/>
    <property type="match status" value="1"/>
</dbReference>
<keyword evidence="6" id="KW-0255">Endonuclease</keyword>
<dbReference type="GO" id="GO:0004536">
    <property type="term" value="F:DNA nuclease activity"/>
    <property type="evidence" value="ECO:0007669"/>
    <property type="project" value="InterPro"/>
</dbReference>
<dbReference type="PANTHER" id="PTHR11371:SF31">
    <property type="entry name" value="EXTRACELLULAR NUCLEASE"/>
    <property type="match status" value="1"/>
</dbReference>
<dbReference type="Proteomes" id="UP000185024">
    <property type="component" value="Unassembled WGS sequence"/>
</dbReference>
<dbReference type="InterPro" id="IPR005135">
    <property type="entry name" value="Endo/exonuclease/phosphatase"/>
</dbReference>
<keyword evidence="3" id="KW-0378">Hydrolase</keyword>
<dbReference type="SMART" id="SM00476">
    <property type="entry name" value="DNaseIc"/>
    <property type="match status" value="1"/>
</dbReference>
<name>A0A1N6EVX9_9GAMM</name>
<feature type="signal peptide" evidence="4">
    <location>
        <begin position="1"/>
        <end position="23"/>
    </location>
</feature>
<reference evidence="6 7" key="1">
    <citation type="submission" date="2016-11" db="EMBL/GenBank/DDBJ databases">
        <authorList>
            <person name="Jaros S."/>
            <person name="Januszkiewicz K."/>
            <person name="Wedrychowicz H."/>
        </authorList>
    </citation>
    <scope>NUCLEOTIDE SEQUENCE [LARGE SCALE GENOMIC DNA]</scope>
    <source>
        <strain evidence="6 7">ACAM 239</strain>
    </source>
</reference>
<dbReference type="AlphaFoldDB" id="A0A1N6EVX9"/>
<evidence type="ECO:0000256" key="1">
    <source>
        <dbReference type="ARBA" id="ARBA00007359"/>
    </source>
</evidence>
<dbReference type="RefSeq" id="WP_074211818.1">
    <property type="nucleotide sequence ID" value="NZ_BJOI01000094.1"/>
</dbReference>